<evidence type="ECO:0000313" key="3">
    <source>
        <dbReference type="Proteomes" id="UP000063699"/>
    </source>
</evidence>
<gene>
    <name evidence="2" type="ORF">AOZ06_31630</name>
</gene>
<dbReference type="STRING" id="860235.AOZ06_31630"/>
<dbReference type="InterPro" id="IPR048469">
    <property type="entry name" value="YchJ-like_M"/>
</dbReference>
<dbReference type="KEGG" id="kphy:AOZ06_31630"/>
<keyword evidence="3" id="KW-1185">Reference proteome</keyword>
<dbReference type="InterPro" id="IPR032710">
    <property type="entry name" value="NTF2-like_dom_sf"/>
</dbReference>
<organism evidence="2 3">
    <name type="scientific">Kibdelosporangium phytohabitans</name>
    <dbReference type="NCBI Taxonomy" id="860235"/>
    <lineage>
        <taxon>Bacteria</taxon>
        <taxon>Bacillati</taxon>
        <taxon>Actinomycetota</taxon>
        <taxon>Actinomycetes</taxon>
        <taxon>Pseudonocardiales</taxon>
        <taxon>Pseudonocardiaceae</taxon>
        <taxon>Kibdelosporangium</taxon>
    </lineage>
</organism>
<reference evidence="2 3" key="1">
    <citation type="submission" date="2015-07" db="EMBL/GenBank/DDBJ databases">
        <title>Genome sequencing of Kibdelosporangium phytohabitans.</title>
        <authorList>
            <person name="Qin S."/>
            <person name="Xing K."/>
        </authorList>
    </citation>
    <scope>NUCLEOTIDE SEQUENCE [LARGE SCALE GENOMIC DNA]</scope>
    <source>
        <strain evidence="2 3">KLBMP1111</strain>
    </source>
</reference>
<dbReference type="AlphaFoldDB" id="A0A0N9I7U0"/>
<dbReference type="Pfam" id="PF17775">
    <property type="entry name" value="YchJ_M-like"/>
    <property type="match status" value="1"/>
</dbReference>
<dbReference type="Gene3D" id="3.10.450.50">
    <property type="match status" value="1"/>
</dbReference>
<evidence type="ECO:0000259" key="1">
    <source>
        <dbReference type="Pfam" id="PF17775"/>
    </source>
</evidence>
<sequence>MRSRYSAYALGDKDYLLRTWHSTTRPKRLEFDPDLRWTGLRILSTTGGSPFHKAGTVEFDASYEQNGHVEVMHENSSFTREDGHWVYVRAT</sequence>
<dbReference type="EMBL" id="CP012752">
    <property type="protein sequence ID" value="ALG10832.1"/>
    <property type="molecule type" value="Genomic_DNA"/>
</dbReference>
<proteinExistence type="predicted"/>
<feature type="domain" description="YchJ-like middle NTF2-like" evidence="1">
    <location>
        <begin position="1"/>
        <end position="89"/>
    </location>
</feature>
<evidence type="ECO:0000313" key="2">
    <source>
        <dbReference type="EMBL" id="ALG10832.1"/>
    </source>
</evidence>
<protein>
    <submittedName>
        <fullName evidence="2">Preprotein translocase</fullName>
    </submittedName>
</protein>
<dbReference type="Proteomes" id="UP000063699">
    <property type="component" value="Chromosome"/>
</dbReference>
<name>A0A0N9I7U0_9PSEU</name>
<dbReference type="SUPFAM" id="SSF54427">
    <property type="entry name" value="NTF2-like"/>
    <property type="match status" value="1"/>
</dbReference>
<accession>A0A0N9I7U0</accession>